<dbReference type="EMBL" id="UINC01000688">
    <property type="protein sequence ID" value="SUZ59591.1"/>
    <property type="molecule type" value="Genomic_DNA"/>
</dbReference>
<organism evidence="1">
    <name type="scientific">marine metagenome</name>
    <dbReference type="NCBI Taxonomy" id="408172"/>
    <lineage>
        <taxon>unclassified sequences</taxon>
        <taxon>metagenomes</taxon>
        <taxon>ecological metagenomes</taxon>
    </lineage>
</organism>
<gene>
    <name evidence="1" type="ORF">METZ01_LOCUS12445</name>
</gene>
<accession>A0A381NY82</accession>
<name>A0A381NY82_9ZZZZ</name>
<evidence type="ECO:0000313" key="1">
    <source>
        <dbReference type="EMBL" id="SUZ59591.1"/>
    </source>
</evidence>
<reference evidence="1" key="1">
    <citation type="submission" date="2018-05" db="EMBL/GenBank/DDBJ databases">
        <authorList>
            <person name="Lanie J.A."/>
            <person name="Ng W.-L."/>
            <person name="Kazmierczak K.M."/>
            <person name="Andrzejewski T.M."/>
            <person name="Davidsen T.M."/>
            <person name="Wayne K.J."/>
            <person name="Tettelin H."/>
            <person name="Glass J.I."/>
            <person name="Rusch D."/>
            <person name="Podicherti R."/>
            <person name="Tsui H.-C.T."/>
            <person name="Winkler M.E."/>
        </authorList>
    </citation>
    <scope>NUCLEOTIDE SEQUENCE</scope>
</reference>
<sequence>MSIEEDFQNLPLRYRELYLRFRREHDLCSEAMMPHLEYRIDLDFEWSPGRATNA</sequence>
<proteinExistence type="predicted"/>
<dbReference type="AlphaFoldDB" id="A0A381NY82"/>
<protein>
    <submittedName>
        <fullName evidence="1">Uncharacterized protein</fullName>
    </submittedName>
</protein>